<evidence type="ECO:0000256" key="4">
    <source>
        <dbReference type="ARBA" id="ARBA00022917"/>
    </source>
</evidence>
<keyword evidence="7" id="KW-1003">Cell membrane</keyword>
<dbReference type="GO" id="GO:0045727">
    <property type="term" value="P:positive regulation of translation"/>
    <property type="evidence" value="ECO:0007669"/>
    <property type="project" value="UniProtKB-UniRule"/>
</dbReference>
<proteinExistence type="inferred from homology"/>
<dbReference type="SUPFAM" id="SSF52540">
    <property type="entry name" value="P-loop containing nucleoside triphosphate hydrolases"/>
    <property type="match status" value="1"/>
</dbReference>
<protein>
    <recommendedName>
        <fullName evidence="7">Elongation factor 4</fullName>
        <shortName evidence="7">EF-4</shortName>
        <ecNumber evidence="7">3.6.5.n1</ecNumber>
    </recommendedName>
    <alternativeName>
        <fullName evidence="7">Ribosomal back-translocase LepA</fullName>
    </alternativeName>
</protein>
<name>A0A2M6WIZ7_9BACT</name>
<dbReference type="Pfam" id="PF06421">
    <property type="entry name" value="LepA_C"/>
    <property type="match status" value="1"/>
</dbReference>
<evidence type="ECO:0000256" key="5">
    <source>
        <dbReference type="ARBA" id="ARBA00023134"/>
    </source>
</evidence>
<dbReference type="GO" id="GO:0005525">
    <property type="term" value="F:GTP binding"/>
    <property type="evidence" value="ECO:0007669"/>
    <property type="project" value="UniProtKB-UniRule"/>
</dbReference>
<dbReference type="Gene3D" id="3.40.50.300">
    <property type="entry name" value="P-loop containing nucleotide triphosphate hydrolases"/>
    <property type="match status" value="1"/>
</dbReference>
<dbReference type="NCBIfam" id="TIGR00231">
    <property type="entry name" value="small_GTP"/>
    <property type="match status" value="1"/>
</dbReference>
<organism evidence="9 10">
    <name type="scientific">Candidatus Harrisonbacteria bacterium CG10_big_fil_rev_8_21_14_0_10_42_17</name>
    <dbReference type="NCBI Taxonomy" id="1974584"/>
    <lineage>
        <taxon>Bacteria</taxon>
        <taxon>Candidatus Harrisoniibacteriota</taxon>
    </lineage>
</organism>
<sequence>MDHIRNFVIIAHIDHGKSTLADRLLERTNTIEVRKMKEQFLDQMDLERERGITIKMAPVRMSYEHEGAHYMMNLIDTPGHSDFGYEVSRALTAVEGAILLVDATQGLQAQTLANYELAKNIVRPGNDSKGLSIIGVVNKIDVAHPDQVDEAVLELAEFIHCSPDDILRVSGKTGEGVDELLRAVITCVPAPSRIVEGDNSSLPRALIFDSLYDDHKGIIAYVRMFQGSLSSGSVAGLVATHSSFSIKEVGSFSPSFVEQPLLSDGEIGYVATGVKDPDTLKIGDTLTLASALSQPDIALPGYREPQPVVFVSFYPEDASQYDELKRALGKLRLTDSSLVFEPDSSEVLGRGFKGGFLGRLHFEITAERLLREFDIETTHSFPSVEYRVKPRKARDGSEEWVTISNPKDFPEEYALVEEPMTCVEILTPMRFLSVVLDLKDSFRFSSIQTTPLGSKICIDAKLPLADIIRDLDDRLKSVSEGFASLSYRVIGMEPADVQKLDVFVAGTLVPGLTRILPKRDIEREARVMVARLKDLLPRVQFSQAIQASMTGRIIARETIPAMRKDVTGYLYGGDRTRKMKLWKKQKKGKARLKERGNEGQVRISAKVFKELLKK</sequence>
<dbReference type="Pfam" id="PF00009">
    <property type="entry name" value="GTP_EFTU"/>
    <property type="match status" value="1"/>
</dbReference>
<dbReference type="Pfam" id="PF00679">
    <property type="entry name" value="EFG_C"/>
    <property type="match status" value="1"/>
</dbReference>
<keyword evidence="3 7" id="KW-0378">Hydrolase</keyword>
<reference evidence="10" key="1">
    <citation type="submission" date="2017-09" db="EMBL/GenBank/DDBJ databases">
        <title>Depth-based differentiation of microbial function through sediment-hosted aquifers and enrichment of novel symbionts in the deep terrestrial subsurface.</title>
        <authorList>
            <person name="Probst A.J."/>
            <person name="Ladd B."/>
            <person name="Jarett J.K."/>
            <person name="Geller-Mcgrath D.E."/>
            <person name="Sieber C.M.K."/>
            <person name="Emerson J.B."/>
            <person name="Anantharaman K."/>
            <person name="Thomas B.C."/>
            <person name="Malmstrom R."/>
            <person name="Stieglmeier M."/>
            <person name="Klingl A."/>
            <person name="Woyke T."/>
            <person name="Ryan C.M."/>
            <person name="Banfield J.F."/>
        </authorList>
    </citation>
    <scope>NUCLEOTIDE SEQUENCE [LARGE SCALE GENOMIC DNA]</scope>
</reference>
<keyword evidence="2 7" id="KW-0547">Nucleotide-binding</keyword>
<dbReference type="GO" id="GO:0043022">
    <property type="term" value="F:ribosome binding"/>
    <property type="evidence" value="ECO:0007669"/>
    <property type="project" value="UniProtKB-UniRule"/>
</dbReference>
<dbReference type="GO" id="GO:0003746">
    <property type="term" value="F:translation elongation factor activity"/>
    <property type="evidence" value="ECO:0007669"/>
    <property type="project" value="UniProtKB-UniRule"/>
</dbReference>
<dbReference type="InterPro" id="IPR000640">
    <property type="entry name" value="EFG_V-like"/>
</dbReference>
<feature type="binding site" evidence="7">
    <location>
        <begin position="138"/>
        <end position="141"/>
    </location>
    <ligand>
        <name>GTP</name>
        <dbReference type="ChEBI" id="CHEBI:37565"/>
    </ligand>
</feature>
<comment type="caution">
    <text evidence="9">The sequence shown here is derived from an EMBL/GenBank/DDBJ whole genome shotgun (WGS) entry which is preliminary data.</text>
</comment>
<dbReference type="InterPro" id="IPR006297">
    <property type="entry name" value="EF-4"/>
</dbReference>
<gene>
    <name evidence="7" type="primary">lepA</name>
    <name evidence="9" type="ORF">COU08_00710</name>
</gene>
<dbReference type="AlphaFoldDB" id="A0A2M6WIZ7"/>
<dbReference type="Gene3D" id="3.30.70.240">
    <property type="match status" value="1"/>
</dbReference>
<evidence type="ECO:0000313" key="10">
    <source>
        <dbReference type="Proteomes" id="UP000228635"/>
    </source>
</evidence>
<accession>A0A2M6WIZ7</accession>
<comment type="subcellular location">
    <subcellularLocation>
        <location evidence="7">Cell membrane</location>
        <topology evidence="7">Peripheral membrane protein</topology>
        <orientation evidence="7">Cytoplasmic side</orientation>
    </subcellularLocation>
</comment>
<evidence type="ECO:0000256" key="3">
    <source>
        <dbReference type="ARBA" id="ARBA00022801"/>
    </source>
</evidence>
<dbReference type="GO" id="GO:0003924">
    <property type="term" value="F:GTPase activity"/>
    <property type="evidence" value="ECO:0007669"/>
    <property type="project" value="UniProtKB-UniRule"/>
</dbReference>
<feature type="domain" description="Tr-type G" evidence="8">
    <location>
        <begin position="2"/>
        <end position="192"/>
    </location>
</feature>
<dbReference type="HAMAP" id="MF_00071">
    <property type="entry name" value="LepA"/>
    <property type="match status" value="1"/>
</dbReference>
<dbReference type="SUPFAM" id="SSF50447">
    <property type="entry name" value="Translation proteins"/>
    <property type="match status" value="1"/>
</dbReference>
<keyword evidence="9" id="KW-0251">Elongation factor</keyword>
<dbReference type="Gene3D" id="2.40.30.10">
    <property type="entry name" value="Translation factors"/>
    <property type="match status" value="1"/>
</dbReference>
<dbReference type="PRINTS" id="PR00315">
    <property type="entry name" value="ELONGATNFCT"/>
</dbReference>
<dbReference type="InterPro" id="IPR038363">
    <property type="entry name" value="LepA_C_sf"/>
</dbReference>
<dbReference type="InterPro" id="IPR009000">
    <property type="entry name" value="Transl_B-barrel_sf"/>
</dbReference>
<dbReference type="Gene3D" id="3.30.70.870">
    <property type="entry name" value="Elongation Factor G (Translational Gtpase), domain 3"/>
    <property type="match status" value="1"/>
</dbReference>
<dbReference type="NCBIfam" id="TIGR01393">
    <property type="entry name" value="lepA"/>
    <property type="match status" value="1"/>
</dbReference>
<comment type="similarity">
    <text evidence="1 7">Belongs to the TRAFAC class translation factor GTPase superfamily. Classic translation factor GTPase family. LepA subfamily.</text>
</comment>
<evidence type="ECO:0000256" key="7">
    <source>
        <dbReference type="HAMAP-Rule" id="MF_00071"/>
    </source>
</evidence>
<keyword evidence="6 7" id="KW-0472">Membrane</keyword>
<comment type="catalytic activity">
    <reaction evidence="7">
        <text>GTP + H2O = GDP + phosphate + H(+)</text>
        <dbReference type="Rhea" id="RHEA:19669"/>
        <dbReference type="ChEBI" id="CHEBI:15377"/>
        <dbReference type="ChEBI" id="CHEBI:15378"/>
        <dbReference type="ChEBI" id="CHEBI:37565"/>
        <dbReference type="ChEBI" id="CHEBI:43474"/>
        <dbReference type="ChEBI" id="CHEBI:58189"/>
        <dbReference type="EC" id="3.6.5.n1"/>
    </reaction>
</comment>
<dbReference type="EMBL" id="PFBA01000010">
    <property type="protein sequence ID" value="PIT92770.1"/>
    <property type="molecule type" value="Genomic_DNA"/>
</dbReference>
<feature type="binding site" evidence="7">
    <location>
        <begin position="14"/>
        <end position="19"/>
    </location>
    <ligand>
        <name>GTP</name>
        <dbReference type="ChEBI" id="CHEBI:37565"/>
    </ligand>
</feature>
<dbReference type="EC" id="3.6.5.n1" evidence="7"/>
<dbReference type="InterPro" id="IPR031157">
    <property type="entry name" value="G_TR_CS"/>
</dbReference>
<keyword evidence="4 7" id="KW-0648">Protein biosynthesis</keyword>
<dbReference type="Gene3D" id="3.30.70.2570">
    <property type="entry name" value="Elongation factor 4, C-terminal domain"/>
    <property type="match status" value="1"/>
</dbReference>
<dbReference type="PANTHER" id="PTHR43512:SF4">
    <property type="entry name" value="TRANSLATION FACTOR GUF1 HOMOLOG, CHLOROPLASTIC"/>
    <property type="match status" value="1"/>
</dbReference>
<dbReference type="InterPro" id="IPR013842">
    <property type="entry name" value="LepA_CTD"/>
</dbReference>
<evidence type="ECO:0000256" key="6">
    <source>
        <dbReference type="ARBA" id="ARBA00023136"/>
    </source>
</evidence>
<dbReference type="InterPro" id="IPR041095">
    <property type="entry name" value="EFG_II"/>
</dbReference>
<dbReference type="InterPro" id="IPR000795">
    <property type="entry name" value="T_Tr_GTP-bd_dom"/>
</dbReference>
<comment type="function">
    <text evidence="7">Required for accurate and efficient protein synthesis under certain stress conditions. May act as a fidelity factor of the translation reaction, by catalyzing a one-codon backward translocation of tRNAs on improperly translocated ribosomes. Back-translocation proceeds from a post-translocation (POST) complex to a pre-translocation (PRE) complex, thus giving elongation factor G a second chance to translocate the tRNAs correctly. Binds to ribosomes in a GTP-dependent manner.</text>
</comment>
<dbReference type="PROSITE" id="PS00301">
    <property type="entry name" value="G_TR_1"/>
    <property type="match status" value="1"/>
</dbReference>
<dbReference type="Pfam" id="PF14492">
    <property type="entry name" value="EFG_III"/>
    <property type="match status" value="1"/>
</dbReference>
<keyword evidence="5 7" id="KW-0342">GTP-binding</keyword>
<dbReference type="InterPro" id="IPR035647">
    <property type="entry name" value="EFG_III/V"/>
</dbReference>
<dbReference type="Proteomes" id="UP000228635">
    <property type="component" value="Unassembled WGS sequence"/>
</dbReference>
<dbReference type="SUPFAM" id="SSF54980">
    <property type="entry name" value="EF-G C-terminal domain-like"/>
    <property type="match status" value="2"/>
</dbReference>
<evidence type="ECO:0000259" key="8">
    <source>
        <dbReference type="PROSITE" id="PS51722"/>
    </source>
</evidence>
<dbReference type="PANTHER" id="PTHR43512">
    <property type="entry name" value="TRANSLATION FACTOR GUF1-RELATED"/>
    <property type="match status" value="1"/>
</dbReference>
<evidence type="ECO:0000256" key="2">
    <source>
        <dbReference type="ARBA" id="ARBA00022741"/>
    </source>
</evidence>
<dbReference type="InterPro" id="IPR005225">
    <property type="entry name" value="Small_GTP-bd"/>
</dbReference>
<dbReference type="InterPro" id="IPR027417">
    <property type="entry name" value="P-loop_NTPase"/>
</dbReference>
<dbReference type="GO" id="GO:0005886">
    <property type="term" value="C:plasma membrane"/>
    <property type="evidence" value="ECO:0007669"/>
    <property type="project" value="UniProtKB-SubCell"/>
</dbReference>
<evidence type="ECO:0000256" key="1">
    <source>
        <dbReference type="ARBA" id="ARBA00005454"/>
    </source>
</evidence>
<dbReference type="PROSITE" id="PS51722">
    <property type="entry name" value="G_TR_2"/>
    <property type="match status" value="1"/>
</dbReference>
<evidence type="ECO:0000313" key="9">
    <source>
        <dbReference type="EMBL" id="PIT92770.1"/>
    </source>
</evidence>